<reference evidence="1 2" key="1">
    <citation type="submission" date="2020-08" db="EMBL/GenBank/DDBJ databases">
        <title>Description of Xenorhabdus lircayensis sp. nov., the symbiotic bacterium associated with the entomopathogenic nematode Steirnernema unicornum.</title>
        <authorList>
            <person name="Castaneda-Alvarez C."/>
            <person name="Prodan S."/>
            <person name="Zamorano A."/>
            <person name="San-Blas E."/>
            <person name="Aballay E."/>
        </authorList>
    </citation>
    <scope>NUCLEOTIDE SEQUENCE [LARGE SCALE GENOMIC DNA]</scope>
    <source>
        <strain evidence="1 2">VLS</strain>
    </source>
</reference>
<gene>
    <name evidence="1" type="ORF">H8A87_16495</name>
</gene>
<protein>
    <submittedName>
        <fullName evidence="1">Uncharacterized protein</fullName>
    </submittedName>
</protein>
<dbReference type="EMBL" id="JACOII010000059">
    <property type="protein sequence ID" value="MBI6550255.1"/>
    <property type="molecule type" value="Genomic_DNA"/>
</dbReference>
<keyword evidence="2" id="KW-1185">Reference proteome</keyword>
<evidence type="ECO:0000313" key="1">
    <source>
        <dbReference type="EMBL" id="MBI6550255.1"/>
    </source>
</evidence>
<dbReference type="RefSeq" id="WP_198691025.1">
    <property type="nucleotide sequence ID" value="NZ_CAWPUD010000059.1"/>
</dbReference>
<comment type="caution">
    <text evidence="1">The sequence shown here is derived from an EMBL/GenBank/DDBJ whole genome shotgun (WGS) entry which is preliminary data.</text>
</comment>
<evidence type="ECO:0000313" key="2">
    <source>
        <dbReference type="Proteomes" id="UP000696184"/>
    </source>
</evidence>
<sequence length="76" mass="8640">MYLELVDCGEGMEAINTNAPPLPVNIVLTARGLLWDSTILNRLTHKMIHKGRQQLRVVLRSIPARSSNLRLEVNYE</sequence>
<organism evidence="1 2">
    <name type="scientific">Xenorhabdus lircayensis</name>
    <dbReference type="NCBI Taxonomy" id="2763499"/>
    <lineage>
        <taxon>Bacteria</taxon>
        <taxon>Pseudomonadati</taxon>
        <taxon>Pseudomonadota</taxon>
        <taxon>Gammaproteobacteria</taxon>
        <taxon>Enterobacterales</taxon>
        <taxon>Morganellaceae</taxon>
        <taxon>Xenorhabdus</taxon>
    </lineage>
</organism>
<name>A0ABS0U8P8_9GAMM</name>
<accession>A0ABS0U8P8</accession>
<dbReference type="Proteomes" id="UP000696184">
    <property type="component" value="Unassembled WGS sequence"/>
</dbReference>
<proteinExistence type="predicted"/>